<feature type="transmembrane region" description="Helical" evidence="17">
    <location>
        <begin position="1076"/>
        <end position="1100"/>
    </location>
</feature>
<dbReference type="PRINTS" id="PR00119">
    <property type="entry name" value="CATATPASE"/>
</dbReference>
<gene>
    <name evidence="21" type="ORF">E5288_WYG021512</name>
</gene>
<comment type="similarity">
    <text evidence="4 17">Belongs to the cation transport ATPase (P-type) (TC 3.A.3) family. Type IV subfamily.</text>
</comment>
<comment type="caution">
    <text evidence="21">The sequence shown here is derived from an EMBL/GenBank/DDBJ whole genome shotgun (WGS) entry which is preliminary data.</text>
</comment>
<dbReference type="InterPro" id="IPR023298">
    <property type="entry name" value="ATPase_P-typ_TM_dom_sf"/>
</dbReference>
<dbReference type="SFLD" id="SFLDF00027">
    <property type="entry name" value="p-type_atpase"/>
    <property type="match status" value="1"/>
</dbReference>
<dbReference type="PROSITE" id="PS00154">
    <property type="entry name" value="ATPASE_E1_E2"/>
    <property type="match status" value="1"/>
</dbReference>
<evidence type="ECO:0000256" key="15">
    <source>
        <dbReference type="PIRSR" id="PIRSR606539-2"/>
    </source>
</evidence>
<dbReference type="Pfam" id="PF00702">
    <property type="entry name" value="Hydrolase"/>
    <property type="match status" value="1"/>
</dbReference>
<dbReference type="InterPro" id="IPR018303">
    <property type="entry name" value="ATPase_P-typ_P_site"/>
</dbReference>
<dbReference type="InterPro" id="IPR023214">
    <property type="entry name" value="HAD_sf"/>
</dbReference>
<dbReference type="SUPFAM" id="SSF56784">
    <property type="entry name" value="HAD-like"/>
    <property type="match status" value="1"/>
</dbReference>
<feature type="domain" description="P-type ATPase C-terminal" evidence="20">
    <location>
        <begin position="928"/>
        <end position="1162"/>
    </location>
</feature>
<dbReference type="CDD" id="cd02073">
    <property type="entry name" value="P-type_ATPase_APLT_Dnf-like"/>
    <property type="match status" value="1"/>
</dbReference>
<dbReference type="GO" id="GO:0140326">
    <property type="term" value="F:ATPase-coupled intramembrane lipid transporter activity"/>
    <property type="evidence" value="ECO:0007669"/>
    <property type="project" value="UniProtKB-EC"/>
</dbReference>
<evidence type="ECO:0000256" key="6">
    <source>
        <dbReference type="ARBA" id="ARBA00022723"/>
    </source>
</evidence>
<evidence type="ECO:0000313" key="22">
    <source>
        <dbReference type="Proteomes" id="UP000322234"/>
    </source>
</evidence>
<dbReference type="GO" id="GO:0005783">
    <property type="term" value="C:endoplasmic reticulum"/>
    <property type="evidence" value="ECO:0007669"/>
    <property type="project" value="TreeGrafter"/>
</dbReference>
<dbReference type="SUPFAM" id="SSF81665">
    <property type="entry name" value="Calcium ATPase, transmembrane domain M"/>
    <property type="match status" value="1"/>
</dbReference>
<feature type="transmembrane region" description="Helical" evidence="17">
    <location>
        <begin position="405"/>
        <end position="428"/>
    </location>
</feature>
<dbReference type="Gene3D" id="3.40.50.1000">
    <property type="entry name" value="HAD superfamily/HAD-like"/>
    <property type="match status" value="1"/>
</dbReference>
<dbReference type="Gene3D" id="2.70.150.10">
    <property type="entry name" value="Calcium-transporting ATPase, cytoplasmic transduction domain A"/>
    <property type="match status" value="1"/>
</dbReference>
<evidence type="ECO:0000256" key="1">
    <source>
        <dbReference type="ARBA" id="ARBA00001946"/>
    </source>
</evidence>
<evidence type="ECO:0000256" key="12">
    <source>
        <dbReference type="ARBA" id="ARBA00023136"/>
    </source>
</evidence>
<dbReference type="InterPro" id="IPR008250">
    <property type="entry name" value="ATPase_P-typ_transduc_dom_A_sf"/>
</dbReference>
<dbReference type="InterPro" id="IPR023299">
    <property type="entry name" value="ATPase_P-typ_cyto_dom_N"/>
</dbReference>
<dbReference type="GO" id="GO:0045332">
    <property type="term" value="P:phospholipid translocation"/>
    <property type="evidence" value="ECO:0007669"/>
    <property type="project" value="TreeGrafter"/>
</dbReference>
<dbReference type="Pfam" id="PF16212">
    <property type="entry name" value="PhoLip_ATPase_C"/>
    <property type="match status" value="1"/>
</dbReference>
<reference evidence="21" key="1">
    <citation type="submission" date="2019-10" db="EMBL/GenBank/DDBJ databases">
        <title>The sequence and de novo assembly of the wild yak genome.</title>
        <authorList>
            <person name="Liu Y."/>
        </authorList>
    </citation>
    <scope>NUCLEOTIDE SEQUENCE [LARGE SCALE GENOMIC DNA]</scope>
    <source>
        <strain evidence="21">WY2019</strain>
    </source>
</reference>
<dbReference type="InterPro" id="IPR044492">
    <property type="entry name" value="P_typ_ATPase_HD_dom"/>
</dbReference>
<comment type="cofactor">
    <cofactor evidence="1 16">
        <name>Mg(2+)</name>
        <dbReference type="ChEBI" id="CHEBI:18420"/>
    </cofactor>
</comment>
<evidence type="ECO:0000259" key="19">
    <source>
        <dbReference type="Pfam" id="PF16209"/>
    </source>
</evidence>
<evidence type="ECO:0000256" key="5">
    <source>
        <dbReference type="ARBA" id="ARBA00022692"/>
    </source>
</evidence>
<evidence type="ECO:0000256" key="4">
    <source>
        <dbReference type="ARBA" id="ARBA00008109"/>
    </source>
</evidence>
<dbReference type="FunFam" id="2.70.150.10:FF:000013">
    <property type="entry name" value="Phospholipid-transporting ATPase"/>
    <property type="match status" value="1"/>
</dbReference>
<name>A0A6B0R4Y4_9CETA</name>
<dbReference type="InterPro" id="IPR006539">
    <property type="entry name" value="P-type_ATPase_IV"/>
</dbReference>
<feature type="binding site" evidence="15">
    <location>
        <position position="648"/>
    </location>
    <ligand>
        <name>ATP</name>
        <dbReference type="ChEBI" id="CHEBI:30616"/>
    </ligand>
</feature>
<evidence type="ECO:0000256" key="3">
    <source>
        <dbReference type="ARBA" id="ARBA00004308"/>
    </source>
</evidence>
<dbReference type="InterPro" id="IPR036412">
    <property type="entry name" value="HAD-like_sf"/>
</dbReference>
<evidence type="ECO:0000256" key="10">
    <source>
        <dbReference type="ARBA" id="ARBA00022967"/>
    </source>
</evidence>
<keyword evidence="11 17" id="KW-1133">Transmembrane helix</keyword>
<feature type="domain" description="P-type ATPase N-terminal" evidence="19">
    <location>
        <begin position="183"/>
        <end position="226"/>
    </location>
</feature>
<evidence type="ECO:0000256" key="17">
    <source>
        <dbReference type="RuleBase" id="RU362033"/>
    </source>
</evidence>
<comment type="catalytic activity">
    <reaction evidence="13 17">
        <text>ATP + H2O + phospholipidSide 1 = ADP + phosphate + phospholipidSide 2.</text>
        <dbReference type="EC" id="7.6.2.1"/>
    </reaction>
</comment>
<sequence>MSSIHGLCFLNCSGWRLDVWQRKRTGFVPSPVSPVNQPISQSSVRDLAFHSDHHIVPSCQHVYLLYLGSSRNSYCSRSNPSPLRSNHYWQRTRAAVTFQAVKEWTLANFTSPSYFSGYRDKKENAQRSLHLEPLAPRVSRDGNGDGRGMWRWVRQQLGFDPPHQSDTRTIYIANRFPQYGHYTPQKFIDNRIISSKYTVWNFVPKNLFEQFRRVANFYFLIIFLVQGYEDWLRHISDNEVNGAPVYVVRSGGLVTTRSKNIRVGDIVRVAKNEIFPADLVLLSSDRLDGSCHVTTASLDGETNLKTHVAVPETAVLQTVANLDTLIAVVECQQPEADLYRYDVIVTIFILSLPLGPESLLLRGARLKNTKEIFGVAVYTGMETKMALNYKSKSQKRSAVEKSMNTFLIIYLIILISEAIISTILKYTWQAEEKWDEPWYNQKTEHQRNSSKILKFISDFLAFLVLYNFIIPISLYVTVELQKFLGSFFIGWDLDLYHEESDEKAQVNTSDLNEELGQVEYVFTDKTGTLTENEMQFRECSINGTKYQEINGRLVSEGPTPDSSEGNLSYLTSLSHVNNLSHLAAGSSFRTSPENGTELIKEHDLFFKAVSLCHTVQISSVQTDSIGDGPWQSSFAPAQLEYYASSPDEKALVEAAARFGIVFVGNSGEIMEVKTLGKLERYKLLHILEFDPDRRRMSVIVQAPSGLRTLCMAYRQFTSKEYEEINRRLFEARTALQQREEKLAGVFQFIEKDLILLGATAVEDKLQDKVRETIEALRMAGIKVWVLTGDKHETAVSVSLSCGHFHRTMNILELLNQKSDSECAEKLGQLARRIREDHVIQHGLVVDGTSLSLALREHEKLFMDVCRHCSAVMCCRMAPLQKAKVIRLIKISPEKPITLAIGDGANDVSMIQEAHVGIGIMGKEGRQAARNSDYAIARFKFLSKLLFVHGHFYYIRIATLVQYFFYKNVCFITPQFLYQFYCLFSQQTLYDSVYLTLYNICFTSLPILIYSLLEQHIDPHVLQNKPTLYRDISKNRQLSMKTFLYWTTLGFSHAFIFFFGSYFLIGKDTSLLGNGQMFGNWTFGTLVFTVMVITVTAKMALETHFWTWINHLVTPFLSSQNMYFVFIQLLSSGSAWFAIILMVFTCLFLDIVKKVFDRQFHPTNIEKAQMYSNTVAFSDEFIALQPLSRARNQLSKLSLLKQIQVSSAWTPCAVSQKEKQRVHLLEECWSE</sequence>
<dbReference type="SUPFAM" id="SSF81653">
    <property type="entry name" value="Calcium ATPase, transduction domain A"/>
    <property type="match status" value="1"/>
</dbReference>
<evidence type="ECO:0000259" key="18">
    <source>
        <dbReference type="Pfam" id="PF00122"/>
    </source>
</evidence>
<feature type="binding site" evidence="15">
    <location>
        <position position="881"/>
    </location>
    <ligand>
        <name>ATP</name>
        <dbReference type="ChEBI" id="CHEBI:30616"/>
    </ligand>
</feature>
<evidence type="ECO:0000256" key="9">
    <source>
        <dbReference type="ARBA" id="ARBA00022842"/>
    </source>
</evidence>
<organism evidence="21 22">
    <name type="scientific">Bos mutus</name>
    <name type="common">wild yak</name>
    <dbReference type="NCBI Taxonomy" id="72004"/>
    <lineage>
        <taxon>Eukaryota</taxon>
        <taxon>Metazoa</taxon>
        <taxon>Chordata</taxon>
        <taxon>Craniata</taxon>
        <taxon>Vertebrata</taxon>
        <taxon>Euteleostomi</taxon>
        <taxon>Mammalia</taxon>
        <taxon>Eutheria</taxon>
        <taxon>Laurasiatheria</taxon>
        <taxon>Artiodactyla</taxon>
        <taxon>Ruminantia</taxon>
        <taxon>Pecora</taxon>
        <taxon>Bovidae</taxon>
        <taxon>Bovinae</taxon>
        <taxon>Bos</taxon>
    </lineage>
</organism>
<dbReference type="Gene3D" id="3.40.1110.10">
    <property type="entry name" value="Calcium-transporting ATPase, cytoplasmic domain N"/>
    <property type="match status" value="1"/>
</dbReference>
<keyword evidence="10 17" id="KW-1278">Translocase</keyword>
<dbReference type="PANTHER" id="PTHR24092">
    <property type="entry name" value="PROBABLE PHOSPHOLIPID-TRANSPORTING ATPASE"/>
    <property type="match status" value="1"/>
</dbReference>
<dbReference type="SFLD" id="SFLDS00003">
    <property type="entry name" value="Haloacid_Dehalogenase"/>
    <property type="match status" value="1"/>
</dbReference>
<evidence type="ECO:0000256" key="16">
    <source>
        <dbReference type="PIRSR" id="PIRSR606539-3"/>
    </source>
</evidence>
<feature type="binding site" evidence="15">
    <location>
        <position position="875"/>
    </location>
    <ligand>
        <name>ATP</name>
        <dbReference type="ChEBI" id="CHEBI:30616"/>
    </ligand>
</feature>
<comment type="subcellular location">
    <subcellularLocation>
        <location evidence="3">Endomembrane system</location>
    </subcellularLocation>
    <subcellularLocation>
        <location evidence="2 17">Membrane</location>
        <topology evidence="2 17">Multi-pass membrane protein</topology>
    </subcellularLocation>
</comment>
<keyword evidence="8 15" id="KW-0067">ATP-binding</keyword>
<feature type="binding site" evidence="15">
    <location>
        <position position="789"/>
    </location>
    <ligand>
        <name>ATP</name>
        <dbReference type="ChEBI" id="CHEBI:30616"/>
    </ligand>
</feature>
<proteinExistence type="inferred from homology"/>
<keyword evidence="5 17" id="KW-0812">Transmembrane</keyword>
<feature type="binding site" evidence="15">
    <location>
        <position position="689"/>
    </location>
    <ligand>
        <name>ATP</name>
        <dbReference type="ChEBI" id="CHEBI:30616"/>
    </ligand>
</feature>
<feature type="domain" description="P-type ATPase A" evidence="18">
    <location>
        <begin position="244"/>
        <end position="305"/>
    </location>
</feature>
<feature type="binding site" evidence="16">
    <location>
        <position position="524"/>
    </location>
    <ligand>
        <name>Mg(2+)</name>
        <dbReference type="ChEBI" id="CHEBI:18420"/>
    </ligand>
</feature>
<dbReference type="GO" id="GO:0016887">
    <property type="term" value="F:ATP hydrolysis activity"/>
    <property type="evidence" value="ECO:0007669"/>
    <property type="project" value="InterPro"/>
</dbReference>
<evidence type="ECO:0000256" key="2">
    <source>
        <dbReference type="ARBA" id="ARBA00004141"/>
    </source>
</evidence>
<dbReference type="SFLD" id="SFLDG00002">
    <property type="entry name" value="C1.7:_P-type_atpase_like"/>
    <property type="match status" value="1"/>
</dbReference>
<feature type="transmembrane region" description="Helical" evidence="17">
    <location>
        <begin position="1042"/>
        <end position="1064"/>
    </location>
</feature>
<dbReference type="FunFam" id="3.40.50.1000:FF:000034">
    <property type="entry name" value="Phospholipid-transporting ATPase"/>
    <property type="match status" value="1"/>
</dbReference>
<dbReference type="NCBIfam" id="TIGR01494">
    <property type="entry name" value="ATPase_P-type"/>
    <property type="match status" value="3"/>
</dbReference>
<keyword evidence="12 17" id="KW-0472">Membrane</keyword>
<keyword evidence="9 16" id="KW-0460">Magnesium</keyword>
<dbReference type="EC" id="7.6.2.1" evidence="17"/>
<dbReference type="GO" id="GO:0055037">
    <property type="term" value="C:recycling endosome"/>
    <property type="evidence" value="ECO:0007669"/>
    <property type="project" value="TreeGrafter"/>
</dbReference>
<dbReference type="NCBIfam" id="TIGR01652">
    <property type="entry name" value="ATPase-Plipid"/>
    <property type="match status" value="1"/>
</dbReference>
<feature type="binding site" evidence="15">
    <location>
        <position position="526"/>
    </location>
    <ligand>
        <name>ATP</name>
        <dbReference type="ChEBI" id="CHEBI:30616"/>
    </ligand>
</feature>
<dbReference type="InterPro" id="IPR059000">
    <property type="entry name" value="ATPase_P-type_domA"/>
</dbReference>
<evidence type="ECO:0000256" key="13">
    <source>
        <dbReference type="ARBA" id="ARBA00034036"/>
    </source>
</evidence>
<dbReference type="Pfam" id="PF00122">
    <property type="entry name" value="E1-E2_ATPase"/>
    <property type="match status" value="1"/>
</dbReference>
<feature type="transmembrane region" description="Helical" evidence="17">
    <location>
        <begin position="1120"/>
        <end position="1148"/>
    </location>
</feature>
<feature type="binding site" evidence="15">
    <location>
        <position position="906"/>
    </location>
    <ligand>
        <name>ATP</name>
        <dbReference type="ChEBI" id="CHEBI:30616"/>
    </ligand>
</feature>
<dbReference type="GO" id="GO:0005886">
    <property type="term" value="C:plasma membrane"/>
    <property type="evidence" value="ECO:0007669"/>
    <property type="project" value="TreeGrafter"/>
</dbReference>
<dbReference type="GO" id="GO:0005524">
    <property type="term" value="F:ATP binding"/>
    <property type="evidence" value="ECO:0007669"/>
    <property type="project" value="UniProtKB-UniRule"/>
</dbReference>
<evidence type="ECO:0000256" key="8">
    <source>
        <dbReference type="ARBA" id="ARBA00022840"/>
    </source>
</evidence>
<dbReference type="InterPro" id="IPR032630">
    <property type="entry name" value="P_typ_ATPase_c"/>
</dbReference>
<dbReference type="Pfam" id="PF16209">
    <property type="entry name" value="PhoLip_ATPase_N"/>
    <property type="match status" value="1"/>
</dbReference>
<accession>A0A6B0R4Y4</accession>
<dbReference type="Proteomes" id="UP000322234">
    <property type="component" value="Unassembled WGS sequence"/>
</dbReference>
<feature type="active site" description="4-aspartylphosphate intermediate" evidence="14">
    <location>
        <position position="524"/>
    </location>
</feature>
<dbReference type="AlphaFoldDB" id="A0A6B0R4Y4"/>
<evidence type="ECO:0000256" key="14">
    <source>
        <dbReference type="PIRSR" id="PIRSR606539-1"/>
    </source>
</evidence>
<feature type="binding site" evidence="15">
    <location>
        <position position="525"/>
    </location>
    <ligand>
        <name>ATP</name>
        <dbReference type="ChEBI" id="CHEBI:30616"/>
    </ligand>
</feature>
<feature type="binding site" evidence="16">
    <location>
        <position position="526"/>
    </location>
    <ligand>
        <name>Mg(2+)</name>
        <dbReference type="ChEBI" id="CHEBI:18420"/>
    </ligand>
</feature>
<dbReference type="EMBL" id="VBQZ03000023">
    <property type="protein sequence ID" value="MXQ84885.1"/>
    <property type="molecule type" value="Genomic_DNA"/>
</dbReference>
<evidence type="ECO:0000256" key="11">
    <source>
        <dbReference type="ARBA" id="ARBA00022989"/>
    </source>
</evidence>
<feature type="binding site" evidence="15">
    <location>
        <position position="707"/>
    </location>
    <ligand>
        <name>ATP</name>
        <dbReference type="ChEBI" id="CHEBI:30616"/>
    </ligand>
</feature>
<dbReference type="InterPro" id="IPR001757">
    <property type="entry name" value="P_typ_ATPase"/>
</dbReference>
<feature type="binding site" evidence="15">
    <location>
        <position position="788"/>
    </location>
    <ligand>
        <name>ATP</name>
        <dbReference type="ChEBI" id="CHEBI:30616"/>
    </ligand>
</feature>
<dbReference type="InterPro" id="IPR032631">
    <property type="entry name" value="P-type_ATPase_N"/>
</dbReference>
<keyword evidence="6 16" id="KW-0479">Metal-binding</keyword>
<feature type="binding site" evidence="16">
    <location>
        <position position="906"/>
    </location>
    <ligand>
        <name>Mg(2+)</name>
        <dbReference type="ChEBI" id="CHEBI:18420"/>
    </ligand>
</feature>
<feature type="binding site" evidence="15">
    <location>
        <position position="787"/>
    </location>
    <ligand>
        <name>ATP</name>
        <dbReference type="ChEBI" id="CHEBI:30616"/>
    </ligand>
</feature>
<feature type="binding site" evidence="15">
    <location>
        <position position="905"/>
    </location>
    <ligand>
        <name>ATP</name>
        <dbReference type="ChEBI" id="CHEBI:30616"/>
    </ligand>
</feature>
<feature type="transmembrane region" description="Helical" evidence="17">
    <location>
        <begin position="459"/>
        <end position="478"/>
    </location>
</feature>
<evidence type="ECO:0000313" key="21">
    <source>
        <dbReference type="EMBL" id="MXQ84885.1"/>
    </source>
</evidence>
<evidence type="ECO:0000256" key="7">
    <source>
        <dbReference type="ARBA" id="ARBA00022741"/>
    </source>
</evidence>
<dbReference type="GO" id="GO:0000287">
    <property type="term" value="F:magnesium ion binding"/>
    <property type="evidence" value="ECO:0007669"/>
    <property type="project" value="UniProtKB-UniRule"/>
</dbReference>
<dbReference type="PANTHER" id="PTHR24092:SF57">
    <property type="entry name" value="PHOSPHOLIPID-TRANSPORTING ATPASE IF"/>
    <property type="match status" value="1"/>
</dbReference>
<dbReference type="SUPFAM" id="SSF81660">
    <property type="entry name" value="Metal cation-transporting ATPase, ATP-binding domain N"/>
    <property type="match status" value="1"/>
</dbReference>
<feature type="transmembrane region" description="Helical" evidence="17">
    <location>
        <begin position="992"/>
        <end position="1012"/>
    </location>
</feature>
<protein>
    <recommendedName>
        <fullName evidence="17">Phospholipid-transporting ATPase</fullName>
        <ecNumber evidence="17">7.6.2.1</ecNumber>
    </recommendedName>
</protein>
<keyword evidence="7 15" id="KW-0547">Nucleotide-binding</keyword>
<keyword evidence="22" id="KW-1185">Reference proteome</keyword>
<feature type="binding site" evidence="16">
    <location>
        <position position="902"/>
    </location>
    <ligand>
        <name>Mg(2+)</name>
        <dbReference type="ChEBI" id="CHEBI:18420"/>
    </ligand>
</feature>
<evidence type="ECO:0000259" key="20">
    <source>
        <dbReference type="Pfam" id="PF16212"/>
    </source>
</evidence>
<feature type="binding site" evidence="15">
    <location>
        <position position="524"/>
    </location>
    <ligand>
        <name>ATP</name>
        <dbReference type="ChEBI" id="CHEBI:30616"/>
    </ligand>
</feature>